<comment type="caution">
    <text evidence="7">The sequence shown here is derived from an EMBL/GenBank/DDBJ whole genome shotgun (WGS) entry which is preliminary data.</text>
</comment>
<evidence type="ECO:0000259" key="6">
    <source>
        <dbReference type="Pfam" id="PF00413"/>
    </source>
</evidence>
<dbReference type="AlphaFoldDB" id="C8P666"/>
<dbReference type="GO" id="GO:0008270">
    <property type="term" value="F:zinc ion binding"/>
    <property type="evidence" value="ECO:0007669"/>
    <property type="project" value="InterPro"/>
</dbReference>
<reference evidence="8 10" key="2">
    <citation type="journal article" date="2015" name="Genome Announc.">
        <title>Expanding the biotechnology potential of lactobacilli through comparative genomics of 213 strains and associated genera.</title>
        <authorList>
            <person name="Sun Z."/>
            <person name="Harris H.M."/>
            <person name="McCann A."/>
            <person name="Guo C."/>
            <person name="Argimon S."/>
            <person name="Zhang W."/>
            <person name="Yang X."/>
            <person name="Jeffery I.B."/>
            <person name="Cooney J.C."/>
            <person name="Kagawa T.F."/>
            <person name="Liu W."/>
            <person name="Song Y."/>
            <person name="Salvetti E."/>
            <person name="Wrobel A."/>
            <person name="Rasinkangas P."/>
            <person name="Parkhill J."/>
            <person name="Rea M.C."/>
            <person name="O'Sullivan O."/>
            <person name="Ritari J."/>
            <person name="Douillard F.P."/>
            <person name="Paul Ross R."/>
            <person name="Yang R."/>
            <person name="Briner A.E."/>
            <person name="Felis G.E."/>
            <person name="de Vos W.M."/>
            <person name="Barrangou R."/>
            <person name="Klaenhammer T.R."/>
            <person name="Caufield P.W."/>
            <person name="Cui Y."/>
            <person name="Zhang H."/>
            <person name="O'Toole P.W."/>
        </authorList>
    </citation>
    <scope>NUCLEOTIDE SEQUENCE [LARGE SCALE GENOMIC DNA]</scope>
    <source>
        <strain evidence="8 10">DSM 16041</strain>
    </source>
</reference>
<sequence>MMVMIKSLIVNATLVLALALPVTAWAADQPIVYPVPAFSVNANSATDQSADNDSPQAIRAAKHQLYLPSKTPLPLEGYRWPTTRLKIYLATRNHPLVTAFRDAVKAWNSTGVIHLTWTRHRSQADIIAEAGDLSANQAAPGVGVVTTQLGSTRSEYNPDTHALIQARSTLDVSHLEYANRTFRSEVAQHELGHALGLAHAPQGSHSVMIPNNVRTGITKEDRQTIRLLYGSGD</sequence>
<dbReference type="HOGENOM" id="CLU_085085_1_0_9"/>
<evidence type="ECO:0000256" key="5">
    <source>
        <dbReference type="SAM" id="SignalP"/>
    </source>
</evidence>
<dbReference type="Gene3D" id="3.40.390.10">
    <property type="entry name" value="Collagenase (Catalytic Domain)"/>
    <property type="match status" value="1"/>
</dbReference>
<dbReference type="PATRIC" id="fig|525309.8.peg.1049"/>
<keyword evidence="10" id="KW-1185">Reference proteome</keyword>
<keyword evidence="3" id="KW-0378">Hydrolase</keyword>
<keyword evidence="5" id="KW-0732">Signal</keyword>
<evidence type="ECO:0000256" key="4">
    <source>
        <dbReference type="ARBA" id="ARBA00022833"/>
    </source>
</evidence>
<reference evidence="7 9" key="1">
    <citation type="submission" date="2009-09" db="EMBL/GenBank/DDBJ databases">
        <authorList>
            <person name="Qin X."/>
            <person name="Bachman B."/>
            <person name="Battles P."/>
            <person name="Bell A."/>
            <person name="Bess C."/>
            <person name="Bickham C."/>
            <person name="Chaboub L."/>
            <person name="Chen D."/>
            <person name="Coyle M."/>
            <person name="Deiros D.R."/>
            <person name="Dinh H."/>
            <person name="Forbes L."/>
            <person name="Fowler G."/>
            <person name="Francisco L."/>
            <person name="Fu Q."/>
            <person name="Gubbala S."/>
            <person name="Hale W."/>
            <person name="Han Y."/>
            <person name="Hemphill L."/>
            <person name="Highlander S.K."/>
            <person name="Hirani K."/>
            <person name="Hogues M."/>
            <person name="Jackson L."/>
            <person name="Jakkamsetti A."/>
            <person name="Javaid M."/>
            <person name="Jiang H."/>
            <person name="Korchina V."/>
            <person name="Kovar C."/>
            <person name="Lara F."/>
            <person name="Lee S."/>
            <person name="Mata R."/>
            <person name="Mathew T."/>
            <person name="Moen C."/>
            <person name="Morales K."/>
            <person name="Munidasa M."/>
            <person name="Nazareth L."/>
            <person name="Ngo R."/>
            <person name="Nguyen L."/>
            <person name="Okwuonu G."/>
            <person name="Ongeri F."/>
            <person name="Patil S."/>
            <person name="Petrosino J."/>
            <person name="Pham C."/>
            <person name="Pham P."/>
            <person name="Pu L.-L."/>
            <person name="Puazo M."/>
            <person name="Raj R."/>
            <person name="Reid J."/>
            <person name="Rouhana J."/>
            <person name="Saada N."/>
            <person name="Shang Y."/>
            <person name="Simmons D."/>
            <person name="Thornton R."/>
            <person name="Warren J."/>
            <person name="Weissenberger G."/>
            <person name="Zhang J."/>
            <person name="Zhang L."/>
            <person name="Zhou C."/>
            <person name="Zhu D."/>
            <person name="Muzny D."/>
            <person name="Worley K."/>
            <person name="Gibbs R."/>
        </authorList>
    </citation>
    <scope>NUCLEOTIDE SEQUENCE [LARGE SCALE GENOMIC DNA]</scope>
    <source>
        <strain evidence="7 9">DSM 16041</strain>
    </source>
</reference>
<protein>
    <submittedName>
        <fullName evidence="7">Matrixin</fullName>
    </submittedName>
</protein>
<evidence type="ECO:0000256" key="1">
    <source>
        <dbReference type="ARBA" id="ARBA00022670"/>
    </source>
</evidence>
<evidence type="ECO:0000256" key="2">
    <source>
        <dbReference type="ARBA" id="ARBA00022723"/>
    </source>
</evidence>
<keyword evidence="4" id="KW-0862">Zinc</keyword>
<dbReference type="InterPro" id="IPR001818">
    <property type="entry name" value="Pept_M10_metallopeptidase"/>
</dbReference>
<evidence type="ECO:0000313" key="7">
    <source>
        <dbReference type="EMBL" id="EEW54035.1"/>
    </source>
</evidence>
<dbReference type="SUPFAM" id="SSF55486">
    <property type="entry name" value="Metalloproteases ('zincins'), catalytic domain"/>
    <property type="match status" value="1"/>
</dbReference>
<keyword evidence="2" id="KW-0479">Metal-binding</keyword>
<dbReference type="OrthoDB" id="2148705at2"/>
<organism evidence="7 9">
    <name type="scientific">Limosilactobacillus antri DSM 16041</name>
    <dbReference type="NCBI Taxonomy" id="525309"/>
    <lineage>
        <taxon>Bacteria</taxon>
        <taxon>Bacillati</taxon>
        <taxon>Bacillota</taxon>
        <taxon>Bacilli</taxon>
        <taxon>Lactobacillales</taxon>
        <taxon>Lactobacillaceae</taxon>
        <taxon>Limosilactobacillus</taxon>
    </lineage>
</organism>
<accession>C8P666</accession>
<dbReference type="GO" id="GO:0006508">
    <property type="term" value="P:proteolysis"/>
    <property type="evidence" value="ECO:0007669"/>
    <property type="project" value="UniProtKB-KW"/>
</dbReference>
<dbReference type="Proteomes" id="UP000051883">
    <property type="component" value="Unassembled WGS sequence"/>
</dbReference>
<feature type="signal peptide" evidence="5">
    <location>
        <begin position="1"/>
        <end position="26"/>
    </location>
</feature>
<evidence type="ECO:0000256" key="3">
    <source>
        <dbReference type="ARBA" id="ARBA00022801"/>
    </source>
</evidence>
<dbReference type="EMBL" id="AZDK01000026">
    <property type="protein sequence ID" value="KRK57237.1"/>
    <property type="molecule type" value="Genomic_DNA"/>
</dbReference>
<dbReference type="GO" id="GO:0031012">
    <property type="term" value="C:extracellular matrix"/>
    <property type="evidence" value="ECO:0007669"/>
    <property type="project" value="InterPro"/>
</dbReference>
<dbReference type="Proteomes" id="UP000003675">
    <property type="component" value="Unassembled WGS sequence"/>
</dbReference>
<dbReference type="Pfam" id="PF00413">
    <property type="entry name" value="Peptidase_M10"/>
    <property type="match status" value="1"/>
</dbReference>
<dbReference type="InterPro" id="IPR024079">
    <property type="entry name" value="MetalloPept_cat_dom_sf"/>
</dbReference>
<proteinExistence type="predicted"/>
<dbReference type="eggNOG" id="COG5549">
    <property type="taxonomic scope" value="Bacteria"/>
</dbReference>
<feature type="domain" description="Peptidase M10 metallopeptidase" evidence="6">
    <location>
        <begin position="97"/>
        <end position="230"/>
    </location>
</feature>
<evidence type="ECO:0000313" key="8">
    <source>
        <dbReference type="EMBL" id="KRK57237.1"/>
    </source>
</evidence>
<dbReference type="CDD" id="cd04268">
    <property type="entry name" value="ZnMc_MMP_like"/>
    <property type="match status" value="1"/>
</dbReference>
<dbReference type="GO" id="GO:0004222">
    <property type="term" value="F:metalloendopeptidase activity"/>
    <property type="evidence" value="ECO:0007669"/>
    <property type="project" value="InterPro"/>
</dbReference>
<keyword evidence="1" id="KW-0645">Protease</keyword>
<feature type="chain" id="PRO_5009951599" evidence="5">
    <location>
        <begin position="27"/>
        <end position="233"/>
    </location>
</feature>
<dbReference type="EMBL" id="ACLL01000019">
    <property type="protein sequence ID" value="EEW54035.1"/>
    <property type="molecule type" value="Genomic_DNA"/>
</dbReference>
<dbReference type="STRING" id="525309.HMPREF0494_0810"/>
<name>C8P666_9LACO</name>
<gene>
    <name evidence="8" type="ORF">FC31_GL001039</name>
    <name evidence="7" type="ORF">HMPREF0494_0810</name>
</gene>
<evidence type="ECO:0000313" key="9">
    <source>
        <dbReference type="Proteomes" id="UP000003675"/>
    </source>
</evidence>
<evidence type="ECO:0000313" key="10">
    <source>
        <dbReference type="Proteomes" id="UP000051883"/>
    </source>
</evidence>